<evidence type="ECO:0000256" key="1">
    <source>
        <dbReference type="ARBA" id="ARBA00006484"/>
    </source>
</evidence>
<keyword evidence="3" id="KW-0520">NAD</keyword>
<keyword evidence="2" id="KW-0560">Oxidoreductase</keyword>
<gene>
    <name evidence="4" type="ORF">JTZ10_03915</name>
</gene>
<dbReference type="CDD" id="cd05233">
    <property type="entry name" value="SDR_c"/>
    <property type="match status" value="1"/>
</dbReference>
<comment type="similarity">
    <text evidence="1">Belongs to the short-chain dehydrogenases/reductases (SDR) family.</text>
</comment>
<dbReference type="SUPFAM" id="SSF51735">
    <property type="entry name" value="NAD(P)-binding Rossmann-fold domains"/>
    <property type="match status" value="1"/>
</dbReference>
<dbReference type="NCBIfam" id="TIGR03971">
    <property type="entry name" value="SDR_subfam_1"/>
    <property type="match status" value="1"/>
</dbReference>
<evidence type="ECO:0000256" key="3">
    <source>
        <dbReference type="ARBA" id="ARBA00023027"/>
    </source>
</evidence>
<dbReference type="Gene3D" id="3.40.50.720">
    <property type="entry name" value="NAD(P)-binding Rossmann-like Domain"/>
    <property type="match status" value="1"/>
</dbReference>
<dbReference type="EMBL" id="JAFFGU010000001">
    <property type="protein sequence ID" value="MBM7276896.1"/>
    <property type="molecule type" value="Genomic_DNA"/>
</dbReference>
<dbReference type="PRINTS" id="PR00081">
    <property type="entry name" value="GDHRDH"/>
</dbReference>
<evidence type="ECO:0000256" key="2">
    <source>
        <dbReference type="ARBA" id="ARBA00023002"/>
    </source>
</evidence>
<comment type="caution">
    <text evidence="4">The sequence shown here is derived from an EMBL/GenBank/DDBJ whole genome shotgun (WGS) entry which is preliminary data.</text>
</comment>
<dbReference type="RefSeq" id="WP_204717414.1">
    <property type="nucleotide sequence ID" value="NZ_JAFFGU010000001.1"/>
</dbReference>
<dbReference type="Proteomes" id="UP001195196">
    <property type="component" value="Unassembled WGS sequence"/>
</dbReference>
<dbReference type="Pfam" id="PF13561">
    <property type="entry name" value="adh_short_C2"/>
    <property type="match status" value="1"/>
</dbReference>
<dbReference type="GO" id="GO:0016616">
    <property type="term" value="F:oxidoreductase activity, acting on the CH-OH group of donors, NAD or NADP as acceptor"/>
    <property type="evidence" value="ECO:0007669"/>
    <property type="project" value="TreeGrafter"/>
</dbReference>
<organism evidence="4 5">
    <name type="scientific">Gordonia rubripertincta</name>
    <name type="common">Rhodococcus corallinus</name>
    <dbReference type="NCBI Taxonomy" id="36822"/>
    <lineage>
        <taxon>Bacteria</taxon>
        <taxon>Bacillati</taxon>
        <taxon>Actinomycetota</taxon>
        <taxon>Actinomycetes</taxon>
        <taxon>Mycobacteriales</taxon>
        <taxon>Gordoniaceae</taxon>
        <taxon>Gordonia</taxon>
    </lineage>
</organism>
<evidence type="ECO:0000313" key="5">
    <source>
        <dbReference type="Proteomes" id="UP001195196"/>
    </source>
</evidence>
<evidence type="ECO:0000313" key="4">
    <source>
        <dbReference type="EMBL" id="MBM7276896.1"/>
    </source>
</evidence>
<dbReference type="InterPro" id="IPR036291">
    <property type="entry name" value="NAD(P)-bd_dom_sf"/>
</dbReference>
<dbReference type="FunFam" id="3.40.50.720:FF:000084">
    <property type="entry name" value="Short-chain dehydrogenase reductase"/>
    <property type="match status" value="1"/>
</dbReference>
<dbReference type="AlphaFoldDB" id="A0AAW4G144"/>
<dbReference type="InterPro" id="IPR002347">
    <property type="entry name" value="SDR_fam"/>
</dbReference>
<proteinExistence type="inferred from homology"/>
<accession>A0AAW4G144</accession>
<sequence length="287" mass="30383">MDTRLDGKVALITGAARGQGRSHAARLAEQGADIIAIDICDQIPTVNYGMSTPDDLAQTAKIVDAFDRRVITKIADVRSRDALKAAIDDAVTEFGRLDIVVANAGVSPLGPDSPSVTWLNTVAVNLGGVINTLELTVPHLESGASIICIGSMAAFMGSFESKEAGPGASGYSHSKRAVARLVNDLARNLAPKGIRVNAIHPGNVDTPMVHHDEIYRLFRPDLEKPTYDDVKGVFAALHGMPVDLIPPEDISEAVVYLASDASRYMTGQQLRLEAGALLNSVPPGVPD</sequence>
<name>A0AAW4G144_GORRU</name>
<protein>
    <submittedName>
        <fullName evidence="4">Mycofactocin-coupled SDR family oxidoreductase</fullName>
    </submittedName>
</protein>
<dbReference type="PANTHER" id="PTHR42760:SF133">
    <property type="entry name" value="3-OXOACYL-[ACYL-CARRIER-PROTEIN] REDUCTASE"/>
    <property type="match status" value="1"/>
</dbReference>
<reference evidence="4" key="1">
    <citation type="submission" date="2021-02" db="EMBL/GenBank/DDBJ databases">
        <title>Taxonomy, biology and ecology of Rhodococcus bacteria occurring in California pistachio and other woody hosts as revealed by genome sequence analyses.</title>
        <authorList>
            <person name="Riely B."/>
            <person name="Gai Y."/>
        </authorList>
    </citation>
    <scope>NUCLEOTIDE SEQUENCE</scope>
    <source>
        <strain evidence="4">BP-295</strain>
    </source>
</reference>
<dbReference type="InterPro" id="IPR023985">
    <property type="entry name" value="SDR_subfam_1"/>
</dbReference>
<dbReference type="PANTHER" id="PTHR42760">
    <property type="entry name" value="SHORT-CHAIN DEHYDROGENASES/REDUCTASES FAMILY MEMBER"/>
    <property type="match status" value="1"/>
</dbReference>